<evidence type="ECO:0000313" key="2">
    <source>
        <dbReference type="Proteomes" id="UP001642540"/>
    </source>
</evidence>
<keyword evidence="2" id="KW-1185">Reference proteome</keyword>
<name>A0ABP1PTR2_9HEXA</name>
<proteinExistence type="predicted"/>
<comment type="caution">
    <text evidence="1">The sequence shown here is derived from an EMBL/GenBank/DDBJ whole genome shotgun (WGS) entry which is preliminary data.</text>
</comment>
<dbReference type="Proteomes" id="UP001642540">
    <property type="component" value="Unassembled WGS sequence"/>
</dbReference>
<organism evidence="1 2">
    <name type="scientific">Orchesella dallaii</name>
    <dbReference type="NCBI Taxonomy" id="48710"/>
    <lineage>
        <taxon>Eukaryota</taxon>
        <taxon>Metazoa</taxon>
        <taxon>Ecdysozoa</taxon>
        <taxon>Arthropoda</taxon>
        <taxon>Hexapoda</taxon>
        <taxon>Collembola</taxon>
        <taxon>Entomobryomorpha</taxon>
        <taxon>Entomobryoidea</taxon>
        <taxon>Orchesellidae</taxon>
        <taxon>Orchesellinae</taxon>
        <taxon>Orchesella</taxon>
    </lineage>
</organism>
<dbReference type="EMBL" id="CAXLJM020000012">
    <property type="protein sequence ID" value="CAL8077144.1"/>
    <property type="molecule type" value="Genomic_DNA"/>
</dbReference>
<accession>A0ABP1PTR2</accession>
<evidence type="ECO:0000313" key="1">
    <source>
        <dbReference type="EMBL" id="CAL8077144.1"/>
    </source>
</evidence>
<reference evidence="1 2" key="1">
    <citation type="submission" date="2024-08" db="EMBL/GenBank/DDBJ databases">
        <authorList>
            <person name="Cucini C."/>
            <person name="Frati F."/>
        </authorList>
    </citation>
    <scope>NUCLEOTIDE SEQUENCE [LARGE SCALE GENOMIC DNA]</scope>
</reference>
<gene>
    <name evidence="1" type="ORF">ODALV1_LOCUS3712</name>
</gene>
<sequence length="141" mass="16127">MRGDLALVLTPQSREDATSYSFRALNRNKRLPPSRFDTLFDREKRRLCTSCDSSVDMRGDLALVLTPQSREDATSYSFRALNRNKRLPPSRFDTLVERRRRPATRSESSVKGNATFHALGYFRIQLPAIQGDIGRQGFPSF</sequence>
<protein>
    <submittedName>
        <fullName evidence="1">Uncharacterized protein</fullName>
    </submittedName>
</protein>